<dbReference type="InterPro" id="IPR028994">
    <property type="entry name" value="Integrin_alpha_N"/>
</dbReference>
<dbReference type="PANTHER" id="PTHR21419:SF23">
    <property type="entry name" value="PROTEIN DEFECTIVE IN EXINE FORMATION 1"/>
    <property type="match status" value="1"/>
</dbReference>
<dbReference type="Proteomes" id="UP001201020">
    <property type="component" value="Chromosome"/>
</dbReference>
<dbReference type="Gene3D" id="2.130.10.10">
    <property type="entry name" value="YVTN repeat-like/Quinoprotein amine dehydrogenase"/>
    <property type="match status" value="1"/>
</dbReference>
<evidence type="ECO:0000256" key="2">
    <source>
        <dbReference type="ARBA" id="ARBA00022692"/>
    </source>
</evidence>
<keyword evidence="2" id="KW-0812">Transmembrane</keyword>
<evidence type="ECO:0000313" key="6">
    <source>
        <dbReference type="EMBL" id="UJG42120.1"/>
    </source>
</evidence>
<dbReference type="InterPro" id="IPR015943">
    <property type="entry name" value="WD40/YVTN_repeat-like_dom_sf"/>
</dbReference>
<gene>
    <name evidence="6" type="ORF">K9W45_04205</name>
</gene>
<comment type="subcellular location">
    <subcellularLocation>
        <location evidence="1">Membrane</location>
        <topology evidence="1">Single-pass membrane protein</topology>
    </subcellularLocation>
</comment>
<protein>
    <submittedName>
        <fullName evidence="6">VCBS repeat-containing protein</fullName>
    </submittedName>
</protein>
<evidence type="ECO:0000256" key="5">
    <source>
        <dbReference type="ARBA" id="ARBA00023136"/>
    </source>
</evidence>
<dbReference type="EMBL" id="CP084166">
    <property type="protein sequence ID" value="UJG42120.1"/>
    <property type="molecule type" value="Genomic_DNA"/>
</dbReference>
<keyword evidence="5" id="KW-0472">Membrane</keyword>
<evidence type="ECO:0000256" key="4">
    <source>
        <dbReference type="ARBA" id="ARBA00022989"/>
    </source>
</evidence>
<keyword evidence="3" id="KW-0732">Signal</keyword>
<keyword evidence="4" id="KW-1133">Transmembrane helix</keyword>
<sequence>MKWKFKTGGSIRASPALGDLNNDGYLDIVIGSSDSYYYAFNGRTRTILWTLKTELIIGGTAPTLADVDGDNELDVLLNGKNVYLVGGRKGNLISIYNQNEEVGTSITVGDLDNDGSFEMIYGSKSGNVFCYTITNSDKTSYRIYWQGDGGDFFNSGNSFTIDKDGDTVSTFSEKIIGTDPEKRIRMEIFL</sequence>
<evidence type="ECO:0000256" key="3">
    <source>
        <dbReference type="ARBA" id="ARBA00022729"/>
    </source>
</evidence>
<dbReference type="Pfam" id="PF13517">
    <property type="entry name" value="FG-GAP_3"/>
    <property type="match status" value="1"/>
</dbReference>
<name>A0A9Y1BNH9_9ARCH</name>
<reference evidence="6" key="1">
    <citation type="journal article" date="2022" name="Nat. Microbiol.">
        <title>Unique mobile elements and scalable gene flow at the prokaryote-eukaryote boundary revealed by circularized Asgard archaea genomes.</title>
        <authorList>
            <person name="Wu F."/>
            <person name="Speth D.R."/>
            <person name="Philosof A."/>
            <person name="Cremiere A."/>
            <person name="Narayanan A."/>
            <person name="Barco R.A."/>
            <person name="Connon S.A."/>
            <person name="Amend J.P."/>
            <person name="Antoshechkin I.A."/>
            <person name="Orphan V.J."/>
        </authorList>
    </citation>
    <scope>NUCLEOTIDE SEQUENCE</scope>
    <source>
        <strain evidence="6">PM71</strain>
    </source>
</reference>
<dbReference type="InterPro" id="IPR013517">
    <property type="entry name" value="FG-GAP"/>
</dbReference>
<dbReference type="AlphaFoldDB" id="A0A9Y1BNH9"/>
<dbReference type="GO" id="GO:0016020">
    <property type="term" value="C:membrane"/>
    <property type="evidence" value="ECO:0007669"/>
    <property type="project" value="UniProtKB-SubCell"/>
</dbReference>
<dbReference type="InterPro" id="IPR045232">
    <property type="entry name" value="FAM234"/>
</dbReference>
<dbReference type="PANTHER" id="PTHR21419">
    <property type="match status" value="1"/>
</dbReference>
<dbReference type="SUPFAM" id="SSF69318">
    <property type="entry name" value="Integrin alpha N-terminal domain"/>
    <property type="match status" value="1"/>
</dbReference>
<evidence type="ECO:0000256" key="1">
    <source>
        <dbReference type="ARBA" id="ARBA00004167"/>
    </source>
</evidence>
<accession>A0A9Y1BNH9</accession>
<organism evidence="6">
    <name type="scientific">Candidatus Heimdallarchaeum aukensis</name>
    <dbReference type="NCBI Taxonomy" id="2876573"/>
    <lineage>
        <taxon>Archaea</taxon>
        <taxon>Promethearchaeati</taxon>
        <taxon>Candidatus Heimdallarchaeota</taxon>
        <taxon>Candidatus Heimdallarchaeia (ex Rinke et al. 2021) (nom. nud.)</taxon>
        <taxon>Candidatus Heimdallarchaeales</taxon>
        <taxon>Candidatus Heimdallarchaeaceae</taxon>
        <taxon>Candidatus Heimdallarchaeum</taxon>
    </lineage>
</organism>
<proteinExistence type="predicted"/>